<protein>
    <submittedName>
        <fullName evidence="3">Putative DUF2520 family protein</fullName>
    </submittedName>
</protein>
<evidence type="ECO:0000313" key="3">
    <source>
        <dbReference type="EMBL" id="AKK09740.1"/>
    </source>
</evidence>
<dbReference type="Gene3D" id="1.10.1040.40">
    <property type="match status" value="1"/>
</dbReference>
<dbReference type="AlphaFoldDB" id="A0A0G3HAG5"/>
<organism evidence="3 4">
    <name type="scientific">Corynebacterium testudinoris</name>
    <dbReference type="NCBI Taxonomy" id="136857"/>
    <lineage>
        <taxon>Bacteria</taxon>
        <taxon>Bacillati</taxon>
        <taxon>Actinomycetota</taxon>
        <taxon>Actinomycetes</taxon>
        <taxon>Mycobacteriales</taxon>
        <taxon>Corynebacteriaceae</taxon>
        <taxon>Corynebacterium</taxon>
    </lineage>
</organism>
<gene>
    <name evidence="3" type="ORF">CTEST_11665</name>
</gene>
<dbReference type="Gene3D" id="3.40.50.720">
    <property type="entry name" value="NAD(P)-binding Rossmann-like Domain"/>
    <property type="match status" value="1"/>
</dbReference>
<reference evidence="4" key="2">
    <citation type="submission" date="2015-05" db="EMBL/GenBank/DDBJ databases">
        <title>Complete genome sequence of Corynebacterium testudinoris DSM 44614, recovered from necrotic lesions in the mouth of a tortoise.</title>
        <authorList>
            <person name="Ruckert C."/>
            <person name="Albersmeier A."/>
            <person name="Winkler A."/>
            <person name="Tauch A."/>
        </authorList>
    </citation>
    <scope>NUCLEOTIDE SEQUENCE [LARGE SCALE GENOMIC DNA]</scope>
    <source>
        <strain evidence="4">DSM 44614</strain>
    </source>
</reference>
<feature type="domain" description="Putative oxidoreductase/dehydrogenase Rossmann-like" evidence="1">
    <location>
        <begin position="49"/>
        <end position="102"/>
    </location>
</feature>
<dbReference type="PATRIC" id="fig|136857.5.peg.2303"/>
<dbReference type="EMBL" id="CP011545">
    <property type="protein sequence ID" value="AKK09740.1"/>
    <property type="molecule type" value="Genomic_DNA"/>
</dbReference>
<evidence type="ECO:0000259" key="2">
    <source>
        <dbReference type="Pfam" id="PF22242"/>
    </source>
</evidence>
<accession>A0A0G3HAG5</accession>
<reference evidence="3 4" key="1">
    <citation type="journal article" date="2015" name="Genome Announc.">
        <title>Complete Genome Sequence of the Type Strain Corynebacterium testudinoris DSM 44614, Recovered from Necrotic Lesions in the Mouth of a Tortoise.</title>
        <authorList>
            <person name="Ruckert C."/>
            <person name="Kriete M."/>
            <person name="Jaenicke S."/>
            <person name="Winkler A."/>
            <person name="Tauch A."/>
        </authorList>
    </citation>
    <scope>NUCLEOTIDE SEQUENCE [LARGE SCALE GENOMIC DNA]</scope>
    <source>
        <strain evidence="3 4">DSM 44614</strain>
    </source>
</reference>
<feature type="domain" description="CGL2689-like C-terminal" evidence="2">
    <location>
        <begin position="140"/>
        <end position="237"/>
    </location>
</feature>
<dbReference type="Pfam" id="PF22242">
    <property type="entry name" value="6PGD_like"/>
    <property type="match status" value="1"/>
</dbReference>
<dbReference type="RefSeq" id="WP_047253851.1">
    <property type="nucleotide sequence ID" value="NZ_CP011545.1"/>
</dbReference>
<dbReference type="Pfam" id="PF10727">
    <property type="entry name" value="Rossmann-like"/>
    <property type="match status" value="1"/>
</dbReference>
<evidence type="ECO:0000259" key="1">
    <source>
        <dbReference type="Pfam" id="PF10727"/>
    </source>
</evidence>
<keyword evidence="4" id="KW-1185">Reference proteome</keyword>
<dbReference type="STRING" id="136857.CTEST_11665"/>
<dbReference type="Proteomes" id="UP000035540">
    <property type="component" value="Chromosome"/>
</dbReference>
<dbReference type="OrthoDB" id="4400982at2"/>
<dbReference type="KEGG" id="cted:CTEST_11665"/>
<proteinExistence type="predicted"/>
<evidence type="ECO:0000313" key="4">
    <source>
        <dbReference type="Proteomes" id="UP000035540"/>
    </source>
</evidence>
<name>A0A0G3HAG5_9CORY</name>
<dbReference type="InterPro" id="IPR019665">
    <property type="entry name" value="OxRdtase/DH_put_Rossmann_dom"/>
</dbReference>
<sequence length="242" mass="26640">MQAPRMRVGVYVDSDQHHREQLARLPELMESAGHYLHWPVGGSLPWEDMDLILLMVRESSLAEAVDALEPHIRRGQIVVHLCLAQGVQVLDPLEVKGAVVIAAGRLSDTHWAVTTVDEMGYSVAEIMLAEIGANVIHVADGERLALAAAMTYADAIRSLRHDAVDMVTNVLGNEEKAEEIINSDFYFAGPPPVMGPGGLSEQWKSISDPGFARIFRDTQRRLGELTQQDDVELWAIGREGLS</sequence>
<dbReference type="InterPro" id="IPR054507">
    <property type="entry name" value="CGL2689-like_C"/>
</dbReference>